<comment type="caution">
    <text evidence="8">The sequence shown here is derived from an EMBL/GenBank/DDBJ whole genome shotgun (WGS) entry which is preliminary data.</text>
</comment>
<dbReference type="InterPro" id="IPR036388">
    <property type="entry name" value="WH-like_DNA-bd_sf"/>
</dbReference>
<evidence type="ECO:0000256" key="5">
    <source>
        <dbReference type="ARBA" id="ARBA00023163"/>
    </source>
</evidence>
<evidence type="ECO:0000313" key="9">
    <source>
        <dbReference type="Proteomes" id="UP000006222"/>
    </source>
</evidence>
<dbReference type="NCBIfam" id="TIGR02937">
    <property type="entry name" value="sigma70-ECF"/>
    <property type="match status" value="1"/>
</dbReference>
<gene>
    <name evidence="8" type="ORF">RBWH47_00624</name>
</gene>
<dbReference type="GO" id="GO:0006352">
    <property type="term" value="P:DNA-templated transcription initiation"/>
    <property type="evidence" value="ECO:0007669"/>
    <property type="project" value="InterPro"/>
</dbReference>
<evidence type="ECO:0000313" key="8">
    <source>
        <dbReference type="EMBL" id="EGF28440.1"/>
    </source>
</evidence>
<dbReference type="PANTHER" id="PTHR43133:SF8">
    <property type="entry name" value="RNA POLYMERASE SIGMA FACTOR HI_1459-RELATED"/>
    <property type="match status" value="1"/>
</dbReference>
<evidence type="ECO:0000256" key="1">
    <source>
        <dbReference type="ARBA" id="ARBA00010641"/>
    </source>
</evidence>
<keyword evidence="3" id="KW-0731">Sigma factor</keyword>
<dbReference type="Pfam" id="PF08281">
    <property type="entry name" value="Sigma70_r4_2"/>
    <property type="match status" value="1"/>
</dbReference>
<dbReference type="SUPFAM" id="SSF88946">
    <property type="entry name" value="Sigma2 domain of RNA polymerase sigma factors"/>
    <property type="match status" value="1"/>
</dbReference>
<sequence length="191" mass="21448">MMKTISLAMLSNEALADAYLGRDARMDSAFTELFRRHRDLVYRVCVRWLGHHQDAEDLTQETFRRVAASIQSWDRSRPIEPWLTTIAGNRCRSFLAKQRSKPRLAGIDETHAIIAGVDSPAGGVQADQTLREAMTSLPASSRRAFELVHFDGMSYDQASTLMGHPAGTIKTWVHRARLQVIRRVRETGGAA</sequence>
<dbReference type="EMBL" id="AFAR01000088">
    <property type="protein sequence ID" value="EGF28440.1"/>
    <property type="molecule type" value="Genomic_DNA"/>
</dbReference>
<dbReference type="InterPro" id="IPR039425">
    <property type="entry name" value="RNA_pol_sigma-70-like"/>
</dbReference>
<dbReference type="Pfam" id="PF04542">
    <property type="entry name" value="Sigma70_r2"/>
    <property type="match status" value="1"/>
</dbReference>
<proteinExistence type="inferred from homology"/>
<dbReference type="InterPro" id="IPR013249">
    <property type="entry name" value="RNA_pol_sigma70_r4_t2"/>
</dbReference>
<dbReference type="AlphaFoldDB" id="F2APG8"/>
<dbReference type="PANTHER" id="PTHR43133">
    <property type="entry name" value="RNA POLYMERASE ECF-TYPE SIGMA FACTO"/>
    <property type="match status" value="1"/>
</dbReference>
<keyword evidence="2" id="KW-0805">Transcription regulation</keyword>
<feature type="domain" description="RNA polymerase sigma-70 region 2" evidence="6">
    <location>
        <begin position="33"/>
        <end position="99"/>
    </location>
</feature>
<dbReference type="InterPro" id="IPR007627">
    <property type="entry name" value="RNA_pol_sigma70_r2"/>
</dbReference>
<keyword evidence="4" id="KW-0238">DNA-binding</keyword>
<accession>F2APG8</accession>
<evidence type="ECO:0000256" key="2">
    <source>
        <dbReference type="ARBA" id="ARBA00023015"/>
    </source>
</evidence>
<evidence type="ECO:0000256" key="4">
    <source>
        <dbReference type="ARBA" id="ARBA00023125"/>
    </source>
</evidence>
<evidence type="ECO:0000256" key="3">
    <source>
        <dbReference type="ARBA" id="ARBA00023082"/>
    </source>
</evidence>
<dbReference type="GO" id="GO:0003677">
    <property type="term" value="F:DNA binding"/>
    <property type="evidence" value="ECO:0007669"/>
    <property type="project" value="UniProtKB-KW"/>
</dbReference>
<dbReference type="GO" id="GO:0016987">
    <property type="term" value="F:sigma factor activity"/>
    <property type="evidence" value="ECO:0007669"/>
    <property type="project" value="UniProtKB-KW"/>
</dbReference>
<dbReference type="InterPro" id="IPR013324">
    <property type="entry name" value="RNA_pol_sigma_r3/r4-like"/>
</dbReference>
<comment type="similarity">
    <text evidence="1">Belongs to the sigma-70 factor family. ECF subfamily.</text>
</comment>
<dbReference type="Proteomes" id="UP000006222">
    <property type="component" value="Unassembled WGS sequence"/>
</dbReference>
<protein>
    <submittedName>
        <fullName evidence="8">Secreted protein containing RNA polymerase sigma-70 domain</fullName>
    </submittedName>
</protein>
<dbReference type="Gene3D" id="1.10.1740.10">
    <property type="match status" value="1"/>
</dbReference>
<reference evidence="8 9" key="1">
    <citation type="journal article" date="2013" name="Mar. Genomics">
        <title>Expression of sulfatases in Rhodopirellula baltica and the diversity of sulfatases in the genus Rhodopirellula.</title>
        <authorList>
            <person name="Wegner C.E."/>
            <person name="Richter-Heitmann T."/>
            <person name="Klindworth A."/>
            <person name="Klockow C."/>
            <person name="Richter M."/>
            <person name="Achstetter T."/>
            <person name="Glockner F.O."/>
            <person name="Harder J."/>
        </authorList>
    </citation>
    <scope>NUCLEOTIDE SEQUENCE [LARGE SCALE GENOMIC DNA]</scope>
    <source>
        <strain evidence="8 9">WH47</strain>
    </source>
</reference>
<dbReference type="CDD" id="cd06171">
    <property type="entry name" value="Sigma70_r4"/>
    <property type="match status" value="1"/>
</dbReference>
<evidence type="ECO:0000259" key="7">
    <source>
        <dbReference type="Pfam" id="PF08281"/>
    </source>
</evidence>
<dbReference type="InterPro" id="IPR013325">
    <property type="entry name" value="RNA_pol_sigma_r2"/>
</dbReference>
<dbReference type="PATRIC" id="fig|991778.3.peg.1677"/>
<keyword evidence="5" id="KW-0804">Transcription</keyword>
<organism evidence="8 9">
    <name type="scientific">Rhodopirellula baltica WH47</name>
    <dbReference type="NCBI Taxonomy" id="991778"/>
    <lineage>
        <taxon>Bacteria</taxon>
        <taxon>Pseudomonadati</taxon>
        <taxon>Planctomycetota</taxon>
        <taxon>Planctomycetia</taxon>
        <taxon>Pirellulales</taxon>
        <taxon>Pirellulaceae</taxon>
        <taxon>Rhodopirellula</taxon>
    </lineage>
</organism>
<dbReference type="Gene3D" id="1.10.10.10">
    <property type="entry name" value="Winged helix-like DNA-binding domain superfamily/Winged helix DNA-binding domain"/>
    <property type="match status" value="1"/>
</dbReference>
<evidence type="ECO:0000259" key="6">
    <source>
        <dbReference type="Pfam" id="PF04542"/>
    </source>
</evidence>
<name>F2APG8_RHOBT</name>
<feature type="domain" description="RNA polymerase sigma factor 70 region 4 type 2" evidence="7">
    <location>
        <begin position="129"/>
        <end position="179"/>
    </location>
</feature>
<dbReference type="InterPro" id="IPR014284">
    <property type="entry name" value="RNA_pol_sigma-70_dom"/>
</dbReference>
<dbReference type="SUPFAM" id="SSF88659">
    <property type="entry name" value="Sigma3 and sigma4 domains of RNA polymerase sigma factors"/>
    <property type="match status" value="1"/>
</dbReference>